<dbReference type="Proteomes" id="UP000887565">
    <property type="component" value="Unplaced"/>
</dbReference>
<organism evidence="1 2">
    <name type="scientific">Romanomermis culicivorax</name>
    <name type="common">Nematode worm</name>
    <dbReference type="NCBI Taxonomy" id="13658"/>
    <lineage>
        <taxon>Eukaryota</taxon>
        <taxon>Metazoa</taxon>
        <taxon>Ecdysozoa</taxon>
        <taxon>Nematoda</taxon>
        <taxon>Enoplea</taxon>
        <taxon>Dorylaimia</taxon>
        <taxon>Mermithida</taxon>
        <taxon>Mermithoidea</taxon>
        <taxon>Mermithidae</taxon>
        <taxon>Romanomermis</taxon>
    </lineage>
</organism>
<accession>A0A915JVB7</accession>
<proteinExistence type="predicted"/>
<sequence>MSRGDDGSCFTLLLIFDNEGDDCKATPLPDGVARVSSPAVIDVGGGSATKLWPATADGNDDNATLTAVPFLLPMCESLVPKRLQKSCSEV</sequence>
<protein>
    <submittedName>
        <fullName evidence="2">Uncharacterized protein</fullName>
    </submittedName>
</protein>
<evidence type="ECO:0000313" key="1">
    <source>
        <dbReference type="Proteomes" id="UP000887565"/>
    </source>
</evidence>
<evidence type="ECO:0000313" key="2">
    <source>
        <dbReference type="WBParaSite" id="nRc.2.0.1.t30251-RA"/>
    </source>
</evidence>
<name>A0A915JVB7_ROMCU</name>
<reference evidence="2" key="1">
    <citation type="submission" date="2022-11" db="UniProtKB">
        <authorList>
            <consortium name="WormBaseParasite"/>
        </authorList>
    </citation>
    <scope>IDENTIFICATION</scope>
</reference>
<dbReference type="AlphaFoldDB" id="A0A915JVB7"/>
<keyword evidence="1" id="KW-1185">Reference proteome</keyword>
<dbReference type="WBParaSite" id="nRc.2.0.1.t30251-RA">
    <property type="protein sequence ID" value="nRc.2.0.1.t30251-RA"/>
    <property type="gene ID" value="nRc.2.0.1.g30251"/>
</dbReference>